<dbReference type="Proteomes" id="UP000466187">
    <property type="component" value="Chromosome"/>
</dbReference>
<protein>
    <recommendedName>
        <fullName evidence="3">Probable cytochrome c oxidase subunit 3</fullName>
    </recommendedName>
    <alternativeName>
        <fullName evidence="7">Cytochrome aa3 subunit 3</fullName>
    </alternativeName>
</protein>
<feature type="transmembrane region" description="Helical" evidence="10">
    <location>
        <begin position="141"/>
        <end position="164"/>
    </location>
</feature>
<dbReference type="GO" id="GO:0019646">
    <property type="term" value="P:aerobic electron transport chain"/>
    <property type="evidence" value="ECO:0007669"/>
    <property type="project" value="InterPro"/>
</dbReference>
<dbReference type="KEGG" id="mgad:MGAD_56190"/>
<evidence type="ECO:0000256" key="10">
    <source>
        <dbReference type="SAM" id="Phobius"/>
    </source>
</evidence>
<gene>
    <name evidence="12" type="ORF">MGAD_56190</name>
</gene>
<dbReference type="SUPFAM" id="SSF81452">
    <property type="entry name" value="Cytochrome c oxidase subunit III-like"/>
    <property type="match status" value="1"/>
</dbReference>
<dbReference type="PROSITE" id="PS50253">
    <property type="entry name" value="COX3"/>
    <property type="match status" value="1"/>
</dbReference>
<dbReference type="RefSeq" id="WP_163690035.1">
    <property type="nucleotide sequence ID" value="NZ_AP022608.1"/>
</dbReference>
<name>A0A7I7WUS2_MYCGU</name>
<evidence type="ECO:0000259" key="11">
    <source>
        <dbReference type="PROSITE" id="PS50253"/>
    </source>
</evidence>
<reference evidence="12 13" key="1">
    <citation type="journal article" date="2019" name="Emerg. Microbes Infect.">
        <title>Comprehensive subspecies identification of 175 nontuberculous mycobacteria species based on 7547 genomic profiles.</title>
        <authorList>
            <person name="Matsumoto Y."/>
            <person name="Kinjo T."/>
            <person name="Motooka D."/>
            <person name="Nabeya D."/>
            <person name="Jung N."/>
            <person name="Uechi K."/>
            <person name="Horii T."/>
            <person name="Iida T."/>
            <person name="Fujita J."/>
            <person name="Nakamura S."/>
        </authorList>
    </citation>
    <scope>NUCLEOTIDE SEQUENCE [LARGE SCALE GENOMIC DNA]</scope>
    <source>
        <strain evidence="12 13">JCM 12688</strain>
    </source>
</reference>
<dbReference type="PANTHER" id="PTHR11403:SF6">
    <property type="entry name" value="NITRIC OXIDE REDUCTASE SUBUNIT E"/>
    <property type="match status" value="1"/>
</dbReference>
<evidence type="ECO:0000313" key="12">
    <source>
        <dbReference type="EMBL" id="BBZ21284.1"/>
    </source>
</evidence>
<feature type="domain" description="Heme-copper oxidase subunit III family profile" evidence="11">
    <location>
        <begin position="29"/>
        <end position="203"/>
    </location>
</feature>
<evidence type="ECO:0000256" key="5">
    <source>
        <dbReference type="ARBA" id="ARBA00022989"/>
    </source>
</evidence>
<evidence type="ECO:0000256" key="6">
    <source>
        <dbReference type="ARBA" id="ARBA00023136"/>
    </source>
</evidence>
<comment type="similarity">
    <text evidence="2 9">Belongs to the cytochrome c oxidase subunit 3 family.</text>
</comment>
<evidence type="ECO:0000256" key="1">
    <source>
        <dbReference type="ARBA" id="ARBA00004141"/>
    </source>
</evidence>
<evidence type="ECO:0000256" key="8">
    <source>
        <dbReference type="ARBA" id="ARBA00047816"/>
    </source>
</evidence>
<dbReference type="Pfam" id="PF00510">
    <property type="entry name" value="COX3"/>
    <property type="match status" value="1"/>
</dbReference>
<keyword evidence="4 9" id="KW-0812">Transmembrane</keyword>
<dbReference type="InterPro" id="IPR035973">
    <property type="entry name" value="Cyt_c_oxidase_su3-like_sf"/>
</dbReference>
<evidence type="ECO:0000256" key="3">
    <source>
        <dbReference type="ARBA" id="ARBA00022347"/>
    </source>
</evidence>
<keyword evidence="5 10" id="KW-1133">Transmembrane helix</keyword>
<dbReference type="EMBL" id="AP022608">
    <property type="protein sequence ID" value="BBZ21284.1"/>
    <property type="molecule type" value="Genomic_DNA"/>
</dbReference>
<dbReference type="InterPro" id="IPR024791">
    <property type="entry name" value="Cyt_c/ubiquinol_Oxase_su3"/>
</dbReference>
<evidence type="ECO:0000256" key="4">
    <source>
        <dbReference type="ARBA" id="ARBA00022692"/>
    </source>
</evidence>
<feature type="transmembrane region" description="Helical" evidence="10">
    <location>
        <begin position="184"/>
        <end position="202"/>
    </location>
</feature>
<feature type="transmembrane region" description="Helical" evidence="10">
    <location>
        <begin position="31"/>
        <end position="51"/>
    </location>
</feature>
<comment type="catalytic activity">
    <reaction evidence="8">
        <text>4 Fe(II)-[cytochrome c] + O2 + 8 H(+)(in) = 4 Fe(III)-[cytochrome c] + 2 H2O + 4 H(+)(out)</text>
        <dbReference type="Rhea" id="RHEA:11436"/>
        <dbReference type="Rhea" id="RHEA-COMP:10350"/>
        <dbReference type="Rhea" id="RHEA-COMP:14399"/>
        <dbReference type="ChEBI" id="CHEBI:15377"/>
        <dbReference type="ChEBI" id="CHEBI:15378"/>
        <dbReference type="ChEBI" id="CHEBI:15379"/>
        <dbReference type="ChEBI" id="CHEBI:29033"/>
        <dbReference type="ChEBI" id="CHEBI:29034"/>
        <dbReference type="EC" id="7.1.1.9"/>
    </reaction>
</comment>
<proteinExistence type="inferred from homology"/>
<dbReference type="InterPro" id="IPR000298">
    <property type="entry name" value="Cyt_c_oxidase-like_su3"/>
</dbReference>
<evidence type="ECO:0000256" key="7">
    <source>
        <dbReference type="ARBA" id="ARBA00031400"/>
    </source>
</evidence>
<feature type="transmembrane region" description="Helical" evidence="10">
    <location>
        <begin position="101"/>
        <end position="121"/>
    </location>
</feature>
<feature type="transmembrane region" description="Helical" evidence="10">
    <location>
        <begin position="71"/>
        <end position="89"/>
    </location>
</feature>
<dbReference type="GO" id="GO:0005886">
    <property type="term" value="C:plasma membrane"/>
    <property type="evidence" value="ECO:0007669"/>
    <property type="project" value="UniProtKB-SubCell"/>
</dbReference>
<comment type="subcellular location">
    <subcellularLocation>
        <location evidence="9">Cell membrane</location>
        <topology evidence="9">Multi-pass membrane protein</topology>
    </subcellularLocation>
    <subcellularLocation>
        <location evidence="1">Membrane</location>
        <topology evidence="1">Multi-pass membrane protein</topology>
    </subcellularLocation>
</comment>
<accession>A0A7I7WUS2</accession>
<dbReference type="PANTHER" id="PTHR11403">
    <property type="entry name" value="CYTOCHROME C OXIDASE SUBUNIT III"/>
    <property type="match status" value="1"/>
</dbReference>
<keyword evidence="6 10" id="KW-0472">Membrane</keyword>
<dbReference type="AlphaFoldDB" id="A0A7I7WUS2"/>
<evidence type="ECO:0000256" key="2">
    <source>
        <dbReference type="ARBA" id="ARBA00010581"/>
    </source>
</evidence>
<dbReference type="Gene3D" id="1.20.120.80">
    <property type="entry name" value="Cytochrome c oxidase, subunit III, four-helix bundle"/>
    <property type="match status" value="1"/>
</dbReference>
<dbReference type="InterPro" id="IPR013833">
    <property type="entry name" value="Cyt_c_oxidase_su3_a-hlx"/>
</dbReference>
<organism evidence="12 13">
    <name type="scientific">Mycolicibacterium gadium</name>
    <name type="common">Mycobacterium gadium</name>
    <dbReference type="NCBI Taxonomy" id="1794"/>
    <lineage>
        <taxon>Bacteria</taxon>
        <taxon>Bacillati</taxon>
        <taxon>Actinomycetota</taxon>
        <taxon>Actinomycetes</taxon>
        <taxon>Mycobacteriales</taxon>
        <taxon>Mycobacteriaceae</taxon>
        <taxon>Mycolicibacterium</taxon>
    </lineage>
</organism>
<sequence>MTNLAEESAPDIRDTGRIAPLRDHVPGELSMWFFVIGDLLIFGVYFIGYIYYRGQDADLFLQSQARLNLDIGAINTVILLTSSLFVALGTSAARNGKVPDAIRLFGIAFAFGVAFPVMKAFEYIPEVTAGLTPGTNLFFMYYYVMTGLHLCHVMLGLVILGFVIRSLRISARPRMSFVETAATYWHMVDLLWVLLFALLYLMR</sequence>
<evidence type="ECO:0000313" key="13">
    <source>
        <dbReference type="Proteomes" id="UP000466187"/>
    </source>
</evidence>
<evidence type="ECO:0000256" key="9">
    <source>
        <dbReference type="RuleBase" id="RU003376"/>
    </source>
</evidence>
<dbReference type="GO" id="GO:0004129">
    <property type="term" value="F:cytochrome-c oxidase activity"/>
    <property type="evidence" value="ECO:0007669"/>
    <property type="project" value="UniProtKB-EC"/>
</dbReference>